<dbReference type="PANTHER" id="PTHR46844:SF1">
    <property type="entry name" value="SLR5058 PROTEIN"/>
    <property type="match status" value="1"/>
</dbReference>
<evidence type="ECO:0000256" key="2">
    <source>
        <dbReference type="ARBA" id="ARBA00022840"/>
    </source>
</evidence>
<dbReference type="EMBL" id="JAMXQV010000001">
    <property type="protein sequence ID" value="MCR6481890.1"/>
    <property type="molecule type" value="Genomic_DNA"/>
</dbReference>
<accession>A0A9X2NCA9</accession>
<sequence>MTSLEGPALKLGGKIATSAAKSWLQRRKATFERSADLSELAAAELKGPLEQRKLENLVQHIGTQVAEQLEQVLADRFATLPRNEIDAAFLAVEDALTKTDLSDEAFLATDADPEQLARKIRGELPDLAAERELAPKAAALYELALDQACRHLVQVVRHLPSFQPRALAEVLARLGRQSDQLEELLARVPKTSLAAPEGVDHDAEFETSYLNLLAHDLDRLELLGLTMDDQPALPLTVAYLSLSVSPEGEPRRAERRMDELWFEKRQNRMGSANMRVEAALGGTSRVLVRGEAGSGKTTLLDWLAVTAARRGFTGKLDGWNGRVPFPIRLRSFAAEPLPRPEEFVGHIAPVLAPPEGWARRVLTAGRAMVLVDGVDEVGAGHRREVKAWLRELALAFEGTLFVVTSRTAAADQRWLAQEGFDCVLLESMSADDIEALVTRWHKAATAGGTVRPGTDLPSIQRRLLNQLDSRPHLRTLAASPLLCAMLCALNLAHRSELPRDRMDLYRKALSMLLHLRDAERHIGVLLTQAQKEVLLGDLAWRLTLASKVELPKDRVLSHITRRLPSLPHVDHTPQEVLDHLLERSGVLREPVRDRVDFVHRTFQECLAANEATEQDHLETLIAKAHLDTWWETFVMACGHGKHHQVGTLLTGILDRADDEPRHARHLRLLAAACLETVSNTSPDVLARVEAVIREQLTPPRSLRETRSLASIGHRVLRYLPESLEGLSDAVAAASVRAAALTAGDDALGLLRSYAQDSRAAVQEQLSQAWQYFDPERYAADVLADSPLVHGKIRVEAVRFLPHVGHLKNLTRLNVNLPSSEKQADLSAFTGLPCLTAIQLDCHSDSIIDVTPLDEHRRLTTVSLFFAGGFTHVRRLKSLEHLTYLSLLAGVPAECDVDALGELTKLEGLSINQLYGVHDLAPLAALTELRALNIGSFPADLLVDSAPLSTPTRVSLYCPQREDGKEVTTAAVRNCFPGVTELKLYGQARADLQPLSDLPLETIKLVLTEVPDLRPLTAITSLRAVVLDRLTTAVDLSPLADLNLTIESTDTRLLGTEKLGPGVKLIVR</sequence>
<reference evidence="4" key="1">
    <citation type="submission" date="2022-06" db="EMBL/GenBank/DDBJ databases">
        <title>Amycolatopsis iheyaensis sp. nov., a new species of the genus Amycolatopsis isolated from soil in Iheya island, Japan.</title>
        <authorList>
            <person name="Ngamcharungchit C."/>
            <person name="Kanto H."/>
            <person name="Take A."/>
            <person name="Intra B."/>
            <person name="Matsumoto A."/>
            <person name="Panbangred W."/>
            <person name="Inahashi Y."/>
        </authorList>
    </citation>
    <scope>NUCLEOTIDE SEQUENCE</scope>
    <source>
        <strain evidence="4">OK19-0408</strain>
    </source>
</reference>
<dbReference type="Pfam" id="PF22733">
    <property type="entry name" value="NNH1"/>
    <property type="match status" value="1"/>
</dbReference>
<dbReference type="Pfam" id="PF05729">
    <property type="entry name" value="NACHT"/>
    <property type="match status" value="1"/>
</dbReference>
<evidence type="ECO:0000313" key="5">
    <source>
        <dbReference type="Proteomes" id="UP001144096"/>
    </source>
</evidence>
<evidence type="ECO:0000256" key="1">
    <source>
        <dbReference type="ARBA" id="ARBA00022741"/>
    </source>
</evidence>
<protein>
    <submittedName>
        <fullName evidence="4">NACHT domain-containing protein</fullName>
    </submittedName>
</protein>
<proteinExistence type="predicted"/>
<dbReference type="InterPro" id="IPR054547">
    <property type="entry name" value="NNH1"/>
</dbReference>
<evidence type="ECO:0000259" key="3">
    <source>
        <dbReference type="PROSITE" id="PS50837"/>
    </source>
</evidence>
<dbReference type="PROSITE" id="PS50837">
    <property type="entry name" value="NACHT"/>
    <property type="match status" value="1"/>
</dbReference>
<organism evidence="4 5">
    <name type="scientific">Amycolatopsis iheyensis</name>
    <dbReference type="NCBI Taxonomy" id="2945988"/>
    <lineage>
        <taxon>Bacteria</taxon>
        <taxon>Bacillati</taxon>
        <taxon>Actinomycetota</taxon>
        <taxon>Actinomycetes</taxon>
        <taxon>Pseudonocardiales</taxon>
        <taxon>Pseudonocardiaceae</taxon>
        <taxon>Amycolatopsis</taxon>
    </lineage>
</organism>
<dbReference type="Gene3D" id="3.40.50.300">
    <property type="entry name" value="P-loop containing nucleotide triphosphate hydrolases"/>
    <property type="match status" value="1"/>
</dbReference>
<dbReference type="GO" id="GO:0005524">
    <property type="term" value="F:ATP binding"/>
    <property type="evidence" value="ECO:0007669"/>
    <property type="project" value="UniProtKB-KW"/>
</dbReference>
<dbReference type="AlphaFoldDB" id="A0A9X2NCA9"/>
<keyword evidence="2" id="KW-0067">ATP-binding</keyword>
<dbReference type="SUPFAM" id="SSF52058">
    <property type="entry name" value="L domain-like"/>
    <property type="match status" value="1"/>
</dbReference>
<dbReference type="Gene3D" id="3.80.10.10">
    <property type="entry name" value="Ribonuclease Inhibitor"/>
    <property type="match status" value="1"/>
</dbReference>
<dbReference type="InterPro" id="IPR032675">
    <property type="entry name" value="LRR_dom_sf"/>
</dbReference>
<dbReference type="Proteomes" id="UP001144096">
    <property type="component" value="Unassembled WGS sequence"/>
</dbReference>
<feature type="domain" description="NACHT" evidence="3">
    <location>
        <begin position="284"/>
        <end position="613"/>
    </location>
</feature>
<comment type="caution">
    <text evidence="4">The sequence shown here is derived from an EMBL/GenBank/DDBJ whole genome shotgun (WGS) entry which is preliminary data.</text>
</comment>
<keyword evidence="5" id="KW-1185">Reference proteome</keyword>
<name>A0A9X2NCA9_9PSEU</name>
<evidence type="ECO:0000313" key="4">
    <source>
        <dbReference type="EMBL" id="MCR6481890.1"/>
    </source>
</evidence>
<dbReference type="RefSeq" id="WP_257918507.1">
    <property type="nucleotide sequence ID" value="NZ_JAMXQV010000001.1"/>
</dbReference>
<dbReference type="InterPro" id="IPR027417">
    <property type="entry name" value="P-loop_NTPase"/>
</dbReference>
<keyword evidence="1" id="KW-0547">Nucleotide-binding</keyword>
<dbReference type="PANTHER" id="PTHR46844">
    <property type="entry name" value="SLR5058 PROTEIN"/>
    <property type="match status" value="1"/>
</dbReference>
<dbReference type="SUPFAM" id="SSF52540">
    <property type="entry name" value="P-loop containing nucleoside triphosphate hydrolases"/>
    <property type="match status" value="1"/>
</dbReference>
<gene>
    <name evidence="4" type="ORF">M8542_03580</name>
</gene>
<dbReference type="InterPro" id="IPR007111">
    <property type="entry name" value="NACHT_NTPase"/>
</dbReference>